<organism evidence="1 2">
    <name type="scientific">Hypericibacter adhaerens</name>
    <dbReference type="NCBI Taxonomy" id="2602016"/>
    <lineage>
        <taxon>Bacteria</taxon>
        <taxon>Pseudomonadati</taxon>
        <taxon>Pseudomonadota</taxon>
        <taxon>Alphaproteobacteria</taxon>
        <taxon>Rhodospirillales</taxon>
        <taxon>Dongiaceae</taxon>
        <taxon>Hypericibacter</taxon>
    </lineage>
</organism>
<name>A0A5J6MSX7_9PROT</name>
<gene>
    <name evidence="1" type="ORF">FRZ61_01430</name>
</gene>
<keyword evidence="2" id="KW-1185">Reference proteome</keyword>
<reference evidence="1 2" key="1">
    <citation type="submission" date="2019-08" db="EMBL/GenBank/DDBJ databases">
        <title>Hyperibacter terrae gen. nov., sp. nov. and Hyperibacter viscosus sp. nov., two new members in the family Rhodospirillaceae isolated from the rhizosphere of Hypericum perforatum.</title>
        <authorList>
            <person name="Noviana Z."/>
        </authorList>
    </citation>
    <scope>NUCLEOTIDE SEQUENCE [LARGE SCALE GENOMIC DNA]</scope>
    <source>
        <strain evidence="1 2">R5959</strain>
    </source>
</reference>
<dbReference type="RefSeq" id="WP_151114480.1">
    <property type="nucleotide sequence ID" value="NZ_CP042582.1"/>
</dbReference>
<evidence type="ECO:0000313" key="2">
    <source>
        <dbReference type="Proteomes" id="UP000325797"/>
    </source>
</evidence>
<dbReference type="Proteomes" id="UP000325797">
    <property type="component" value="Chromosome"/>
</dbReference>
<evidence type="ECO:0000313" key="1">
    <source>
        <dbReference type="EMBL" id="QEX20227.1"/>
    </source>
</evidence>
<dbReference type="AlphaFoldDB" id="A0A5J6MSX7"/>
<dbReference type="KEGG" id="hadh:FRZ61_01430"/>
<accession>A0A5J6MSX7</accession>
<protein>
    <submittedName>
        <fullName evidence="1">Uncharacterized protein</fullName>
    </submittedName>
</protein>
<sequence>MTKTTARKIEQVRRLDREIADAKTRVVVAWAEVEQKQQQGALRQGRKDNMMKSAAERARVHKYCQKAPLLERGQIIDFDDAMLMGAILTMAEMLADRQTRYQCWVAGHAEFLKAGKTRRKPAWMTVRFDTKPRQAVLDIMNAAKFSYDAASMTWCGEGDVGHARDLIDKSGVGGAAEAAPRMAKSRKPTV</sequence>
<dbReference type="EMBL" id="CP042582">
    <property type="protein sequence ID" value="QEX20227.1"/>
    <property type="molecule type" value="Genomic_DNA"/>
</dbReference>
<proteinExistence type="predicted"/>